<dbReference type="EMBL" id="JAQIZT010000013">
    <property type="protein sequence ID" value="KAJ6974712.1"/>
    <property type="molecule type" value="Genomic_DNA"/>
</dbReference>
<dbReference type="Proteomes" id="UP001164929">
    <property type="component" value="Chromosome 13"/>
</dbReference>
<evidence type="ECO:0000313" key="2">
    <source>
        <dbReference type="Proteomes" id="UP001164929"/>
    </source>
</evidence>
<sequence>MTLQSNGRSGEWGISSGEMHLVLSSHGQVGFGTVERKSCPLLEALMGLLSLLWTSFESCHATLGLAEKSILTSSNLSDNKVHRISSSTLF</sequence>
<gene>
    <name evidence="1" type="ORF">NC653_030745</name>
</gene>
<protein>
    <submittedName>
        <fullName evidence="1">Uncharacterized protein</fullName>
    </submittedName>
</protein>
<name>A0AAD6LX22_9ROSI</name>
<reference evidence="1" key="1">
    <citation type="journal article" date="2023" name="Mol. Ecol. Resour.">
        <title>Chromosome-level genome assembly of a triploid poplar Populus alba 'Berolinensis'.</title>
        <authorList>
            <person name="Chen S."/>
            <person name="Yu Y."/>
            <person name="Wang X."/>
            <person name="Wang S."/>
            <person name="Zhang T."/>
            <person name="Zhou Y."/>
            <person name="He R."/>
            <person name="Meng N."/>
            <person name="Wang Y."/>
            <person name="Liu W."/>
            <person name="Liu Z."/>
            <person name="Liu J."/>
            <person name="Guo Q."/>
            <person name="Huang H."/>
            <person name="Sederoff R.R."/>
            <person name="Wang G."/>
            <person name="Qu G."/>
            <person name="Chen S."/>
        </authorList>
    </citation>
    <scope>NUCLEOTIDE SEQUENCE</scope>
    <source>
        <strain evidence="1">SC-2020</strain>
    </source>
</reference>
<accession>A0AAD6LX22</accession>
<organism evidence="1 2">
    <name type="scientific">Populus alba x Populus x berolinensis</name>
    <dbReference type="NCBI Taxonomy" id="444605"/>
    <lineage>
        <taxon>Eukaryota</taxon>
        <taxon>Viridiplantae</taxon>
        <taxon>Streptophyta</taxon>
        <taxon>Embryophyta</taxon>
        <taxon>Tracheophyta</taxon>
        <taxon>Spermatophyta</taxon>
        <taxon>Magnoliopsida</taxon>
        <taxon>eudicotyledons</taxon>
        <taxon>Gunneridae</taxon>
        <taxon>Pentapetalae</taxon>
        <taxon>rosids</taxon>
        <taxon>fabids</taxon>
        <taxon>Malpighiales</taxon>
        <taxon>Salicaceae</taxon>
        <taxon>Saliceae</taxon>
        <taxon>Populus</taxon>
    </lineage>
</organism>
<evidence type="ECO:0000313" key="1">
    <source>
        <dbReference type="EMBL" id="KAJ6974712.1"/>
    </source>
</evidence>
<dbReference type="AlphaFoldDB" id="A0AAD6LX22"/>
<proteinExistence type="predicted"/>
<comment type="caution">
    <text evidence="1">The sequence shown here is derived from an EMBL/GenBank/DDBJ whole genome shotgun (WGS) entry which is preliminary data.</text>
</comment>
<keyword evidence="2" id="KW-1185">Reference proteome</keyword>